<organism evidence="2 3">
    <name type="scientific">Rhodothermus marinus (strain ATCC 43812 / DSM 4252 / R-10)</name>
    <name type="common">Rhodothermus obamensis</name>
    <dbReference type="NCBI Taxonomy" id="518766"/>
    <lineage>
        <taxon>Bacteria</taxon>
        <taxon>Pseudomonadati</taxon>
        <taxon>Rhodothermota</taxon>
        <taxon>Rhodothermia</taxon>
        <taxon>Rhodothermales</taxon>
        <taxon>Rhodothermaceae</taxon>
        <taxon>Rhodothermus</taxon>
    </lineage>
</organism>
<sequence>MNRMRRLFSVVLPGIVLLASGCGPSRSEAPAQEQTTAADTSDWIVLFDGTSLEAWRGYRSETIPPCWRIAEDGTLHCMGEGSGDLITKEQFADFVLELEWKVAPGGNSGIMYRVTEEYDAPWMSGPEYQVLDNAGHPDGNDPKTSAGACYALYPTDPSAVRPAGEWNTTRIVVDSAHVEHWLNGRKVVEYELWSEDWNARVAASKFRVYPNFGRARRGHLVLQHHGDPVWYRNIRIRLLNR</sequence>
<name>D0MJG8_RHOM4</name>
<reference evidence="2 3" key="1">
    <citation type="journal article" date="2009" name="Stand. Genomic Sci.">
        <title>Complete genome sequence of Rhodothermus marinus type strain (R-10).</title>
        <authorList>
            <person name="Nolan M."/>
            <person name="Tindall B.J."/>
            <person name="Pomrenke H."/>
            <person name="Lapidus A."/>
            <person name="Copeland A."/>
            <person name="Glavina Del Rio T."/>
            <person name="Lucas S."/>
            <person name="Chen F."/>
            <person name="Tice H."/>
            <person name="Cheng J.F."/>
            <person name="Saunders E."/>
            <person name="Han C."/>
            <person name="Bruce D."/>
            <person name="Goodwin L."/>
            <person name="Chain P."/>
            <person name="Pitluck S."/>
            <person name="Ovchinikova G."/>
            <person name="Pati A."/>
            <person name="Ivanova N."/>
            <person name="Mavromatis K."/>
            <person name="Chen A."/>
            <person name="Palaniappan K."/>
            <person name="Land M."/>
            <person name="Hauser L."/>
            <person name="Chang Y.J."/>
            <person name="Jeffries C.D."/>
            <person name="Brettin T."/>
            <person name="Goker M."/>
            <person name="Bristow J."/>
            <person name="Eisen J.A."/>
            <person name="Markowitz V."/>
            <person name="Hugenholtz P."/>
            <person name="Kyrpides N.C."/>
            <person name="Klenk H.P."/>
            <person name="Detter J.C."/>
        </authorList>
    </citation>
    <scope>NUCLEOTIDE SEQUENCE [LARGE SCALE GENOMIC DNA]</scope>
    <source>
        <strain evidence="3">ATCC 43812 / DSM 4252 / R-10</strain>
    </source>
</reference>
<dbReference type="eggNOG" id="COG2133">
    <property type="taxonomic scope" value="Bacteria"/>
</dbReference>
<evidence type="ECO:0000313" key="2">
    <source>
        <dbReference type="EMBL" id="ACY48626.1"/>
    </source>
</evidence>
<dbReference type="Pfam" id="PF06439">
    <property type="entry name" value="3keto-disac_hyd"/>
    <property type="match status" value="1"/>
</dbReference>
<dbReference type="RefSeq" id="WP_012844237.1">
    <property type="nucleotide sequence ID" value="NC_013501.1"/>
</dbReference>
<dbReference type="InterPro" id="IPR010496">
    <property type="entry name" value="AL/BT2_dom"/>
</dbReference>
<protein>
    <recommendedName>
        <fullName evidence="1">3-keto-alpha-glucoside-1,2-lyase/3-keto-2-hydroxy-glucal hydratase domain-containing protein</fullName>
    </recommendedName>
</protein>
<dbReference type="GO" id="GO:0016787">
    <property type="term" value="F:hydrolase activity"/>
    <property type="evidence" value="ECO:0007669"/>
    <property type="project" value="InterPro"/>
</dbReference>
<dbReference type="Proteomes" id="UP000002221">
    <property type="component" value="Chromosome"/>
</dbReference>
<dbReference type="STRING" id="518766.Rmar_1742"/>
<dbReference type="Gene3D" id="2.60.120.560">
    <property type="entry name" value="Exo-inulinase, domain 1"/>
    <property type="match status" value="1"/>
</dbReference>
<proteinExistence type="predicted"/>
<dbReference type="AlphaFoldDB" id="D0MJG8"/>
<dbReference type="PROSITE" id="PS51257">
    <property type="entry name" value="PROKAR_LIPOPROTEIN"/>
    <property type="match status" value="1"/>
</dbReference>
<dbReference type="KEGG" id="rmr:Rmar_1742"/>
<evidence type="ECO:0000313" key="3">
    <source>
        <dbReference type="Proteomes" id="UP000002221"/>
    </source>
</evidence>
<feature type="domain" description="3-keto-alpha-glucoside-1,2-lyase/3-keto-2-hydroxy-glucal hydratase" evidence="1">
    <location>
        <begin position="42"/>
        <end position="237"/>
    </location>
</feature>
<accession>D0MJG8</accession>
<dbReference type="EMBL" id="CP001807">
    <property type="protein sequence ID" value="ACY48626.1"/>
    <property type="molecule type" value="Genomic_DNA"/>
</dbReference>
<gene>
    <name evidence="2" type="ordered locus">Rmar_1742</name>
</gene>
<evidence type="ECO:0000259" key="1">
    <source>
        <dbReference type="Pfam" id="PF06439"/>
    </source>
</evidence>
<keyword evidence="3" id="KW-1185">Reference proteome</keyword>
<dbReference type="HOGENOM" id="CLU_073042_0_0_10"/>